<dbReference type="PANTHER" id="PTHR47049">
    <property type="entry name" value="PIEZO-TYPE MECHANOSENSITIVE ION CHANNEL HOMOLOG"/>
    <property type="match status" value="1"/>
</dbReference>
<dbReference type="Proteomes" id="UP000694402">
    <property type="component" value="Unassembled WGS sequence"/>
</dbReference>
<comment type="subcellular location">
    <subcellularLocation>
        <location evidence="1">Cell membrane</location>
        <topology evidence="1">Multi-pass membrane protein</topology>
    </subcellularLocation>
</comment>
<keyword evidence="4" id="KW-1003">Cell membrane</keyword>
<name>A0AAZ3SUB2_ONCTS</name>
<gene>
    <name evidence="18" type="primary">PIEZO2</name>
</gene>
<feature type="transmembrane region" description="Helical" evidence="12">
    <location>
        <begin position="6"/>
        <end position="25"/>
    </location>
</feature>
<dbReference type="PANTHER" id="PTHR47049:SF6">
    <property type="entry name" value="PIEZO-TYPE MECHANOSENSITIVE ION CHANNEL COMPONENT"/>
    <property type="match status" value="1"/>
</dbReference>
<dbReference type="Pfam" id="PF12166">
    <property type="entry name" value="Piezo_cap"/>
    <property type="match status" value="1"/>
</dbReference>
<keyword evidence="3" id="KW-0813">Transport</keyword>
<evidence type="ECO:0000256" key="11">
    <source>
        <dbReference type="SAM" id="MobiDB-lite"/>
    </source>
</evidence>
<sequence length="2710" mass="313616">MASEVVCGLIFRLLLPICLKLKFLVVICPPGHTGRLLMSLCFSSLSFLLFHIIYQITVNSLLAGNNIDRAFNCSTWEKSIRQIGFESVIGADAGNGIRVFLPDIGMFLAGLACWLLCRSLFQKRPPEDMAQDNTDYEPEGEVKEEEEMEEEEGEDDEEEEESNKMKILRHIAGVASKVKEIIGNLITTAGKVVVTILLGVTGITLPSLTSAVYFFVFLFLCTWWSFCRTFDTLIFSCMCVLMAIFSAGHLVVLYLYQFQFFQESIPPEDSYISLFGISSIIQTDCSSTWRMIVNPDLAWHHFVNPIMLLLLYYTLATLIRLWLQEPIEVGNTLATLIHLWLQEPIEVGNTLATLIHLWLQEPNLGLAAKSNGTSCDISTLNSVENRPVGLDLYSTPQYKMDQTNNITGEFYCTEEEKEEQGDEEEEEEKEGRVNAVVTVFRFIMKQSYICALIAMMAWSITYVSWLTFVFLMWSCMLWMVRDRRRYTMLTSPFMVLYGNLLIVLQYIWSFELLEPVPGLFLKKDVPFSELGSKVLCLLSFWLLLRQTLTERKDKQREEDAVLTDVHVDDQPKKKVVHQVEPITYYLLSVWVTLIIEEEEDEEGGEQDIMQVLGNMVMEMLVKYWIYICGGMFFFVSFEGRMVMYKIIYMMLLLFCVALYQVHYEYWRRILKYFWMSVVVYTMLTSLPFWSNMTGMSVLKDLGLEQFSVSMLFTRIFIPTSFLLVCILHLHYFHDRFLLLTDLKAVAQKQDSTIYSHAKVNGHLKNKWHLVVDRLTVLFLKFLEYFHKLQLFIWWLLEIHIIKIVSSYIILVSVKEVSLFNYVFMACWAFALPFSQFRPLASSICTVWTCVIIVCKMLYQLESIQPASYSKNCSMPMNYTEKQREEMKDSLLYKEPVDPSNWVGLNKFNPLLENLRNNLLMLAVLAFEVTIYRHQQYYRLRNKLTAPAARIIFHDITRQHLDNGIVNCAKYFINYFFYKFGLETCFLLAVNVIGQRMDFYAVLHAFSLIAVMYRRRRKAIAEIWPKYCCFQACILTWQYFVCIGIPPAACKDYPWRFPNSAMDSNVIKWLYFPDFHTNPNPIFLVYDFMLLLCASLQRSVFDEENKAAVRLMAGDNVEICRDLDAASFSVHNPVPDFIHCRSYLDMLKVIMFSYLFWFVLTIIFITGTTRISLFCLGYLVGCFYFLLFGGELLLKPIKKILHYWDFLIAYNVFVITMKNILSILACGYINVLVVNNCWLIQLLSLACTIKEYKKCDLPSDEAGIIWDSICFAFLLLQRRVFMSYYFLHVVADIRASQILASRGAELFQATIVKAVRARLEEENKSMEQLKRQMDRIKQRQEKFKSGKKKMLSLAQESGDRENPIQEKVKVKETAKTKKRQWWRPWVDHASMVRSGDYYLFETDSEEEEEEEEKREDQELPKKSAFQRAIGKFASALIALPRSIIKLPKTILQYVIRAAKFFYHAWITDSKTAMKERGKEKRKFWKRYTKRDKHKKDKKEGKLRDIILVECPDATLDKIVCKKNLKIFVTSLSYVPPDNVLKRVFNIIKFTWVLFQTTVESFTKWMNNVCREHIDISTVLRIERCMLTREVKKGNVPSRESIHVFYQKQMRMSMSRGSSLDRLSEEDSASGGSHRSQDSMASLASRDSISSAYTEATMLFSRQDTLDELDGMPSDVPIPKTSERARPKLRKIYGLDASKSTDSSSSQVSSETTQCITLYSRQGTTDTIEEVEDEQDQGENRLDDGGVQDRQEYLNREERDRARLLYTPDTDAPNTSDADVPPSYSKAVSFDRLEVSEDESDRDDNRMMAMTPDTSRSDYLDDPLLPSLTTELTASELLLNKMFHDEELERSERFYVGQPLVLQLVYALYNMLVAHSEMVCYLVIILNNMLSASCVTLVLPILIFLWAMLSVPRPSKRFWMTAIVYTEVTIVIKYFFQFGFFPFNQNPKVDVNKPYHPPNIIGVEKKDGYVVYDLIQLLALFFHRSILKCHGLWDEDNLKDTKKEILRRDTESEDDERREMEATPVPSTPRERKGSTQTLRSINLGMGTSVDSVHVPNLQQQQQTYQRRKSSSGGSHISHRSVHSVRSKRGSTNSRNSSHRDGSESVQQKTKKQLIKEKLREQMIKAKTFTIKRTMEVYLPIRQFFYNLVHPEYSAVTDVYVLMFLADTVDFIIIVFGFSAFGKHSAGADITSSLSEDQVPGAFLVMVLIQFGTMVVDRALYLKKTVLGKVIFQVILVFGIHFWMFFILPGLSDRRFNENTVAKLWYCIKCIYFGLSAYQIRCGYPTRVLGNFLTKSYNYANLFLFQGFRLIPFLTELRAVMDWVWTDTSLSLSSWICVEDIYAHIFILKCWRESERRYPQPRGQAKKPVVKYGMGGMIVMLLICIIWFPLLFMSLVKSVVGVVNKPLDVSFSITLAGFQPIFTMSAQQNQLREVSNHEFHNTFMRSYLSDPEAMQWLESYMPEDLTIAELEGSSNSLWTISPPSRTNIMKMLSSKEQFPITVAWSVQRNPTLGAKAEFSTGKKMLVTACCNSSVARVIKHGFQRYLRAPTDSEAKPIEQLSTEEVSITLALERLHNDSEGVQEWWIVNQTSPGKINVRSPKNLYNAGLELYVFSDQVSPPSLGFLAGYGIMGLYASVVLVIGKFVREFFSGISHTIMFEELPNVDRILKLCTDIFLVRETGELDLEEDMYAKLIFLYRSPETMIKWTREKTQ</sequence>
<feature type="domain" description="Piezo TM25-28" evidence="14">
    <location>
        <begin position="1124"/>
        <end position="1477"/>
    </location>
</feature>
<feature type="compositionally biased region" description="Acidic residues" evidence="11">
    <location>
        <begin position="134"/>
        <end position="161"/>
    </location>
</feature>
<evidence type="ECO:0000256" key="5">
    <source>
        <dbReference type="ARBA" id="ARBA00022692"/>
    </source>
</evidence>
<feature type="compositionally biased region" description="Polar residues" evidence="11">
    <location>
        <begin position="1712"/>
        <end position="1724"/>
    </location>
</feature>
<feature type="coiled-coil region" evidence="10">
    <location>
        <begin position="1311"/>
        <end position="1345"/>
    </location>
</feature>
<reference evidence="18" key="2">
    <citation type="submission" date="2025-08" db="UniProtKB">
        <authorList>
            <consortium name="Ensembl"/>
        </authorList>
    </citation>
    <scope>IDENTIFICATION</scope>
</reference>
<keyword evidence="7" id="KW-0406">Ion transport</keyword>
<feature type="compositionally biased region" description="Basic residues" evidence="11">
    <location>
        <begin position="2075"/>
        <end position="2087"/>
    </location>
</feature>
<evidence type="ECO:0000256" key="3">
    <source>
        <dbReference type="ARBA" id="ARBA00022448"/>
    </source>
</evidence>
<dbReference type="InterPro" id="IPR056768">
    <property type="entry name" value="THU_Piezo"/>
</dbReference>
<feature type="transmembrane region" description="Helical" evidence="12">
    <location>
        <begin position="1026"/>
        <end position="1048"/>
    </location>
</feature>
<feature type="transmembrane region" description="Helical" evidence="12">
    <location>
        <begin position="2620"/>
        <end position="2640"/>
    </location>
</feature>
<reference evidence="19" key="1">
    <citation type="journal article" date="2018" name="PLoS ONE">
        <title>Chinook salmon (Oncorhynchus tshawytscha) genome and transcriptome.</title>
        <authorList>
            <person name="Christensen K.A."/>
            <person name="Leong J.S."/>
            <person name="Sakhrani D."/>
            <person name="Biagi C.A."/>
            <person name="Minkley D.R."/>
            <person name="Withler R.E."/>
            <person name="Rondeau E.B."/>
            <person name="Koop B.F."/>
            <person name="Devlin R.H."/>
        </authorList>
    </citation>
    <scope>NUCLEOTIDE SEQUENCE [LARGE SCALE GENOMIC DNA]</scope>
</reference>
<keyword evidence="9" id="KW-0407">Ion channel</keyword>
<dbReference type="Ensembl" id="ENSOTST00005196902.1">
    <property type="protein sequence ID" value="ENSOTSP00005156840.1"/>
    <property type="gene ID" value="ENSOTSG00005049650.1"/>
</dbReference>
<feature type="transmembrane region" description="Helical" evidence="12">
    <location>
        <begin position="840"/>
        <end position="858"/>
    </location>
</feature>
<feature type="transmembrane region" description="Helical" evidence="12">
    <location>
        <begin position="998"/>
        <end position="1014"/>
    </location>
</feature>
<keyword evidence="10" id="KW-0175">Coiled coil</keyword>
<accession>A0AAZ3SUB2</accession>
<evidence type="ECO:0000259" key="13">
    <source>
        <dbReference type="Pfam" id="PF12166"/>
    </source>
</evidence>
<keyword evidence="19" id="KW-1185">Reference proteome</keyword>
<keyword evidence="5 12" id="KW-0812">Transmembrane</keyword>
<dbReference type="GeneTree" id="ENSGT00940000154456"/>
<dbReference type="InterPro" id="IPR027272">
    <property type="entry name" value="Piezo"/>
</dbReference>
<feature type="region of interest" description="Disordered" evidence="11">
    <location>
        <begin position="128"/>
        <end position="162"/>
    </location>
</feature>
<feature type="transmembrane region" description="Helical" evidence="12">
    <location>
        <begin position="181"/>
        <end position="201"/>
    </location>
</feature>
<evidence type="ECO:0000259" key="15">
    <source>
        <dbReference type="Pfam" id="PF23188"/>
    </source>
</evidence>
<feature type="domain" description="Piezo non-specific cation channel cap" evidence="13">
    <location>
        <begin position="2430"/>
        <end position="2707"/>
    </location>
</feature>
<feature type="domain" description="Piezo THU9 and anchor" evidence="17">
    <location>
        <begin position="2155"/>
        <end position="2392"/>
    </location>
</feature>
<feature type="transmembrane region" description="Helical" evidence="12">
    <location>
        <begin position="2370"/>
        <end position="2394"/>
    </location>
</feature>
<reference evidence="18" key="3">
    <citation type="submission" date="2025-09" db="UniProtKB">
        <authorList>
            <consortium name="Ensembl"/>
        </authorList>
    </citation>
    <scope>IDENTIFICATION</scope>
</reference>
<evidence type="ECO:0000256" key="1">
    <source>
        <dbReference type="ARBA" id="ARBA00004651"/>
    </source>
</evidence>
<feature type="compositionally biased region" description="Polar residues" evidence="11">
    <location>
        <begin position="1628"/>
        <end position="1641"/>
    </location>
</feature>
<dbReference type="Pfam" id="PF24874">
    <property type="entry name" value="Piezo_THU9_anchor"/>
    <property type="match status" value="1"/>
</dbReference>
<evidence type="ECO:0000256" key="6">
    <source>
        <dbReference type="ARBA" id="ARBA00022989"/>
    </source>
</evidence>
<feature type="transmembrane region" description="Helical" evidence="12">
    <location>
        <begin position="1205"/>
        <end position="1230"/>
    </location>
</feature>
<evidence type="ECO:0000256" key="8">
    <source>
        <dbReference type="ARBA" id="ARBA00023136"/>
    </source>
</evidence>
<feature type="transmembrane region" description="Helical" evidence="12">
    <location>
        <begin position="104"/>
        <end position="121"/>
    </location>
</feature>
<protein>
    <recommendedName>
        <fullName evidence="20">Piezo-type mechanosensitive ion channel component</fullName>
    </recommendedName>
</protein>
<evidence type="ECO:0000256" key="4">
    <source>
        <dbReference type="ARBA" id="ARBA00022475"/>
    </source>
</evidence>
<feature type="domain" description="Piezo transmembrane helical unit" evidence="15">
    <location>
        <begin position="1871"/>
        <end position="1992"/>
    </location>
</feature>
<evidence type="ECO:0008006" key="20">
    <source>
        <dbReference type="Google" id="ProtNLM"/>
    </source>
</evidence>
<dbReference type="Pfam" id="PF23188">
    <property type="entry name" value="THU_Piezo1"/>
    <property type="match status" value="1"/>
</dbReference>
<dbReference type="InterPro" id="IPR056769">
    <property type="entry name" value="Piezo_TM1-24"/>
</dbReference>
<feature type="compositionally biased region" description="Acidic residues" evidence="11">
    <location>
        <begin position="1725"/>
        <end position="1735"/>
    </location>
</feature>
<evidence type="ECO:0000313" key="18">
    <source>
        <dbReference type="Ensembl" id="ENSOTSP00005156840.1"/>
    </source>
</evidence>
<feature type="transmembrane region" description="Helical" evidence="12">
    <location>
        <begin position="672"/>
        <end position="690"/>
    </location>
</feature>
<feature type="transmembrane region" description="Helical" evidence="12">
    <location>
        <begin position="233"/>
        <end position="256"/>
    </location>
</feature>
<evidence type="ECO:0000256" key="9">
    <source>
        <dbReference type="ARBA" id="ARBA00023303"/>
    </source>
</evidence>
<feature type="transmembrane region" description="Helical" evidence="12">
    <location>
        <begin position="2157"/>
        <end position="2179"/>
    </location>
</feature>
<feature type="transmembrane region" description="Helical" evidence="12">
    <location>
        <begin position="1081"/>
        <end position="1100"/>
    </location>
</feature>
<organism evidence="18 19">
    <name type="scientific">Oncorhynchus tshawytscha</name>
    <name type="common">Chinook salmon</name>
    <name type="synonym">Salmo tshawytscha</name>
    <dbReference type="NCBI Taxonomy" id="74940"/>
    <lineage>
        <taxon>Eukaryota</taxon>
        <taxon>Metazoa</taxon>
        <taxon>Chordata</taxon>
        <taxon>Craniata</taxon>
        <taxon>Vertebrata</taxon>
        <taxon>Euteleostomi</taxon>
        <taxon>Actinopterygii</taxon>
        <taxon>Neopterygii</taxon>
        <taxon>Teleostei</taxon>
        <taxon>Protacanthopterygii</taxon>
        <taxon>Salmoniformes</taxon>
        <taxon>Salmonidae</taxon>
        <taxon>Salmoninae</taxon>
        <taxon>Oncorhynchus</taxon>
    </lineage>
</organism>
<evidence type="ECO:0000256" key="10">
    <source>
        <dbReference type="SAM" id="Coils"/>
    </source>
</evidence>
<feature type="domain" description="Piezo TM1-24" evidence="16">
    <location>
        <begin position="9"/>
        <end position="737"/>
    </location>
</feature>
<dbReference type="InterPro" id="IPR031805">
    <property type="entry name" value="Piezo_TM25-28"/>
</dbReference>
<evidence type="ECO:0000256" key="12">
    <source>
        <dbReference type="SAM" id="Phobius"/>
    </source>
</evidence>
<feature type="region of interest" description="Disordered" evidence="11">
    <location>
        <begin position="1611"/>
        <end position="1641"/>
    </location>
</feature>
<feature type="transmembrane region" description="Helical" evidence="12">
    <location>
        <begin position="790"/>
        <end position="810"/>
    </location>
</feature>
<feature type="transmembrane region" description="Helical" evidence="12">
    <location>
        <begin position="1145"/>
        <end position="1164"/>
    </location>
</feature>
<feature type="transmembrane region" description="Helical" evidence="12">
    <location>
        <begin position="530"/>
        <end position="548"/>
    </location>
</feature>
<feature type="transmembrane region" description="Helical" evidence="12">
    <location>
        <begin position="2228"/>
        <end position="2246"/>
    </location>
</feature>
<dbReference type="GO" id="GO:0008381">
    <property type="term" value="F:mechanosensitive monoatomic ion channel activity"/>
    <property type="evidence" value="ECO:0007669"/>
    <property type="project" value="InterPro"/>
</dbReference>
<feature type="transmembrane region" description="Helical" evidence="12">
    <location>
        <begin position="492"/>
        <end position="510"/>
    </location>
</feature>
<feature type="compositionally biased region" description="Basic and acidic residues" evidence="11">
    <location>
        <begin position="2005"/>
        <end position="2019"/>
    </location>
</feature>
<feature type="compositionally biased region" description="Low complexity" evidence="11">
    <location>
        <begin position="1696"/>
        <end position="1711"/>
    </location>
</feature>
<keyword evidence="8 12" id="KW-0472">Membrane</keyword>
<evidence type="ECO:0000313" key="19">
    <source>
        <dbReference type="Proteomes" id="UP000694402"/>
    </source>
</evidence>
<evidence type="ECO:0000259" key="16">
    <source>
        <dbReference type="Pfam" id="PF24871"/>
    </source>
</evidence>
<dbReference type="GO" id="GO:0005886">
    <property type="term" value="C:plasma membrane"/>
    <property type="evidence" value="ECO:0007669"/>
    <property type="project" value="UniProtKB-SubCell"/>
</dbReference>
<feature type="transmembrane region" description="Helical" evidence="12">
    <location>
        <begin position="1916"/>
        <end position="1934"/>
    </location>
</feature>
<evidence type="ECO:0000256" key="7">
    <source>
        <dbReference type="ARBA" id="ARBA00023065"/>
    </source>
</evidence>
<feature type="transmembrane region" description="Helical" evidence="12">
    <location>
        <begin position="974"/>
        <end position="992"/>
    </location>
</feature>
<dbReference type="InterPro" id="IPR031334">
    <property type="entry name" value="Piezo_cap_dom"/>
</dbReference>
<feature type="transmembrane region" description="Helical" evidence="12">
    <location>
        <begin position="37"/>
        <end position="56"/>
    </location>
</feature>
<feature type="transmembrane region" description="Helical" evidence="12">
    <location>
        <begin position="1877"/>
        <end position="1904"/>
    </location>
</feature>
<keyword evidence="6 12" id="KW-1133">Transmembrane helix</keyword>
<feature type="transmembrane region" description="Helical" evidence="12">
    <location>
        <begin position="710"/>
        <end position="732"/>
    </location>
</feature>
<dbReference type="Pfam" id="PF15917">
    <property type="entry name" value="Piezo_TM25-28"/>
    <property type="match status" value="1"/>
</dbReference>
<evidence type="ECO:0000256" key="2">
    <source>
        <dbReference type="ARBA" id="ARBA00007821"/>
    </source>
</evidence>
<feature type="transmembrane region" description="Helical" evidence="12">
    <location>
        <begin position="462"/>
        <end position="480"/>
    </location>
</feature>
<feature type="region of interest" description="Disordered" evidence="11">
    <location>
        <begin position="1666"/>
        <end position="1820"/>
    </location>
</feature>
<dbReference type="InterPro" id="IPR056770">
    <property type="entry name" value="Piezo_THU9_anchor"/>
</dbReference>
<proteinExistence type="inferred from homology"/>
<dbReference type="Pfam" id="PF24871">
    <property type="entry name" value="Piezo_TM1-24"/>
    <property type="match status" value="1"/>
</dbReference>
<feature type="transmembrane region" description="Helical" evidence="12">
    <location>
        <begin position="207"/>
        <end position="226"/>
    </location>
</feature>
<feature type="transmembrane region" description="Helical" evidence="12">
    <location>
        <begin position="643"/>
        <end position="660"/>
    </location>
</feature>
<feature type="region of interest" description="Disordered" evidence="11">
    <location>
        <begin position="2005"/>
        <end position="2035"/>
    </location>
</feature>
<feature type="region of interest" description="Disordered" evidence="11">
    <location>
        <begin position="2057"/>
        <end position="2110"/>
    </location>
</feature>
<evidence type="ECO:0000259" key="17">
    <source>
        <dbReference type="Pfam" id="PF24874"/>
    </source>
</evidence>
<evidence type="ECO:0000259" key="14">
    <source>
        <dbReference type="Pfam" id="PF15917"/>
    </source>
</evidence>
<feature type="compositionally biased region" description="Basic and acidic residues" evidence="11">
    <location>
        <begin position="1736"/>
        <end position="1761"/>
    </location>
</feature>
<comment type="similarity">
    <text evidence="2">Belongs to the PIEZO (TC 1.A.75) family.</text>
</comment>
<feature type="transmembrane region" description="Helical" evidence="12">
    <location>
        <begin position="1170"/>
        <end position="1193"/>
    </location>
</feature>
<feature type="transmembrane region" description="Helical" evidence="12">
    <location>
        <begin position="619"/>
        <end position="637"/>
    </location>
</feature>